<keyword evidence="1 8" id="KW-0963">Cytoplasm</keyword>
<dbReference type="NCBIfam" id="TIGR03723">
    <property type="entry name" value="T6A_TsaD_YgjD"/>
    <property type="match status" value="1"/>
</dbReference>
<comment type="function">
    <text evidence="8">Required for the formation of a threonylcarbamoyl group on adenosine at position 37 (t(6)A37) in tRNAs that read codons beginning with adenine. Is involved in the transfer of the threonylcarbamoyl moiety of threonylcarbamoyl-AMP (TC-AMP) to the N6 group of A37, together with TsaE and TsaB. TsaD likely plays a direct catalytic role in this reaction.</text>
</comment>
<feature type="domain" description="Gcp-like" evidence="9">
    <location>
        <begin position="36"/>
        <end position="325"/>
    </location>
</feature>
<dbReference type="GO" id="GO:0005737">
    <property type="term" value="C:cytoplasm"/>
    <property type="evidence" value="ECO:0007669"/>
    <property type="project" value="UniProtKB-SubCell"/>
</dbReference>
<evidence type="ECO:0000256" key="3">
    <source>
        <dbReference type="ARBA" id="ARBA00022694"/>
    </source>
</evidence>
<feature type="binding site" evidence="8">
    <location>
        <position position="196"/>
    </location>
    <ligand>
        <name>substrate</name>
    </ligand>
</feature>
<dbReference type="EMBL" id="QWET01000008">
    <property type="protein sequence ID" value="RIH64878.1"/>
    <property type="molecule type" value="Genomic_DNA"/>
</dbReference>
<dbReference type="InterPro" id="IPR017861">
    <property type="entry name" value="KAE1/TsaD"/>
</dbReference>
<feature type="binding site" evidence="8">
    <location>
        <begin position="150"/>
        <end position="154"/>
    </location>
    <ligand>
        <name>substrate</name>
    </ligand>
</feature>
<evidence type="ECO:0000256" key="4">
    <source>
        <dbReference type="ARBA" id="ARBA00022723"/>
    </source>
</evidence>
<feature type="binding site" evidence="8">
    <location>
        <position position="126"/>
    </location>
    <ligand>
        <name>Fe cation</name>
        <dbReference type="ChEBI" id="CHEBI:24875"/>
    </ligand>
</feature>
<keyword evidence="11" id="KW-1185">Reference proteome</keyword>
<dbReference type="FunFam" id="3.30.420.40:FF:000012">
    <property type="entry name" value="tRNA N6-adenosine threonylcarbamoyltransferase"/>
    <property type="match status" value="1"/>
</dbReference>
<protein>
    <recommendedName>
        <fullName evidence="8">tRNA N6-adenosine threonylcarbamoyltransferase</fullName>
        <ecNumber evidence="8">2.3.1.234</ecNumber>
    </recommendedName>
    <alternativeName>
        <fullName evidence="8">N6-L-threonylcarbamoyladenine synthase</fullName>
        <shortName evidence="8">t(6)A synthase</shortName>
    </alternativeName>
    <alternativeName>
        <fullName evidence="8">t(6)A37 threonylcarbamoyladenosine biosynthesis protein TsaD</fullName>
    </alternativeName>
    <alternativeName>
        <fullName evidence="8">tRNA threonylcarbamoyladenosine biosynthesis protein TsaD</fullName>
    </alternativeName>
</protein>
<comment type="cofactor">
    <cofactor evidence="8">
        <name>Fe(2+)</name>
        <dbReference type="ChEBI" id="CHEBI:29033"/>
    </cofactor>
    <text evidence="8">Binds 1 Fe(2+) ion per subunit.</text>
</comment>
<name>A0A399D111_9BACT</name>
<feature type="binding site" evidence="8">
    <location>
        <position position="291"/>
    </location>
    <ligand>
        <name>substrate</name>
    </ligand>
</feature>
<dbReference type="OrthoDB" id="9806197at2"/>
<dbReference type="PRINTS" id="PR00789">
    <property type="entry name" value="OSIALOPTASE"/>
</dbReference>
<comment type="catalytic activity">
    <reaction evidence="7 8">
        <text>L-threonylcarbamoyladenylate + adenosine(37) in tRNA = N(6)-L-threonylcarbamoyladenosine(37) in tRNA + AMP + H(+)</text>
        <dbReference type="Rhea" id="RHEA:37059"/>
        <dbReference type="Rhea" id="RHEA-COMP:10162"/>
        <dbReference type="Rhea" id="RHEA-COMP:10163"/>
        <dbReference type="ChEBI" id="CHEBI:15378"/>
        <dbReference type="ChEBI" id="CHEBI:73682"/>
        <dbReference type="ChEBI" id="CHEBI:74411"/>
        <dbReference type="ChEBI" id="CHEBI:74418"/>
        <dbReference type="ChEBI" id="CHEBI:456215"/>
        <dbReference type="EC" id="2.3.1.234"/>
    </reaction>
</comment>
<feature type="binding site" evidence="8">
    <location>
        <position position="183"/>
    </location>
    <ligand>
        <name>substrate</name>
    </ligand>
</feature>
<gene>
    <name evidence="8 10" type="primary">tsaD</name>
    <name evidence="10" type="ORF">D1164_12620</name>
</gene>
<evidence type="ECO:0000259" key="9">
    <source>
        <dbReference type="Pfam" id="PF00814"/>
    </source>
</evidence>
<organism evidence="10 11">
    <name type="scientific">Mariniphaga sediminis</name>
    <dbReference type="NCBI Taxonomy" id="1628158"/>
    <lineage>
        <taxon>Bacteria</taxon>
        <taxon>Pseudomonadati</taxon>
        <taxon>Bacteroidota</taxon>
        <taxon>Bacteroidia</taxon>
        <taxon>Marinilabiliales</taxon>
        <taxon>Prolixibacteraceae</taxon>
        <taxon>Mariniphaga</taxon>
    </lineage>
</organism>
<dbReference type="InterPro" id="IPR000905">
    <property type="entry name" value="Gcp-like_dom"/>
</dbReference>
<dbReference type="SUPFAM" id="SSF53067">
    <property type="entry name" value="Actin-like ATPase domain"/>
    <property type="match status" value="2"/>
</dbReference>
<keyword evidence="5 8" id="KW-0408">Iron</keyword>
<sequence length="350" mass="37889">MKNFSIKNKKDANVTILGIESSCDDTAAAIIRDGVILSNVVAGQKVHEEYGGVVPELASRAHQQNIIPVVDRAIARAGIEKSDISAVAFTRGPGLLGSLLVGTSFAKGFSLAAGIPLIEVNHLQGHVLALFIKEKDGAYNPPKFPFLCLLVSGGNSQIILVRDYLDMEVIGQTIDDAAGEAFDKCAKVMGLPYPGGPHVDRLAKQGDPHRFNFAKPRISGLDYSFSGLKTSFLYFLRDNLKENENFIEENQADLCASLQFTIIDILLNKLKKAAKQTGVKEITVAGGVSANSGLRTALQENANKHGWNLIIPKFEYTMDNAAMIAITGYYKYLNGEFAGQDAVPFARTQL</sequence>
<evidence type="ECO:0000256" key="2">
    <source>
        <dbReference type="ARBA" id="ARBA00022679"/>
    </source>
</evidence>
<dbReference type="PANTHER" id="PTHR11735:SF6">
    <property type="entry name" value="TRNA N6-ADENOSINE THREONYLCARBAMOYLTRANSFERASE, MITOCHONDRIAL"/>
    <property type="match status" value="1"/>
</dbReference>
<dbReference type="HAMAP" id="MF_01445">
    <property type="entry name" value="TsaD"/>
    <property type="match status" value="1"/>
</dbReference>
<dbReference type="Pfam" id="PF00814">
    <property type="entry name" value="TsaD"/>
    <property type="match status" value="1"/>
</dbReference>
<evidence type="ECO:0000256" key="6">
    <source>
        <dbReference type="ARBA" id="ARBA00023315"/>
    </source>
</evidence>
<feature type="binding site" evidence="8">
    <location>
        <position position="122"/>
    </location>
    <ligand>
        <name>Fe cation</name>
        <dbReference type="ChEBI" id="CHEBI:24875"/>
    </ligand>
</feature>
<dbReference type="NCBIfam" id="TIGR00329">
    <property type="entry name" value="gcp_kae1"/>
    <property type="match status" value="1"/>
</dbReference>
<accession>A0A399D111</accession>
<dbReference type="InterPro" id="IPR043129">
    <property type="entry name" value="ATPase_NBD"/>
</dbReference>
<keyword evidence="2 8" id="KW-0808">Transferase</keyword>
<comment type="caution">
    <text evidence="10">The sequence shown here is derived from an EMBL/GenBank/DDBJ whole genome shotgun (WGS) entry which is preliminary data.</text>
</comment>
<dbReference type="Gene3D" id="3.30.420.40">
    <property type="match status" value="2"/>
</dbReference>
<dbReference type="EC" id="2.3.1.234" evidence="8"/>
<evidence type="ECO:0000256" key="5">
    <source>
        <dbReference type="ARBA" id="ARBA00023004"/>
    </source>
</evidence>
<evidence type="ECO:0000313" key="11">
    <source>
        <dbReference type="Proteomes" id="UP000266441"/>
    </source>
</evidence>
<evidence type="ECO:0000256" key="1">
    <source>
        <dbReference type="ARBA" id="ARBA00022490"/>
    </source>
</evidence>
<keyword evidence="6 8" id="KW-0012">Acyltransferase</keyword>
<evidence type="ECO:0000313" key="10">
    <source>
        <dbReference type="EMBL" id="RIH64878.1"/>
    </source>
</evidence>
<dbReference type="RefSeq" id="WP_119350343.1">
    <property type="nucleotide sequence ID" value="NZ_QWET01000008.1"/>
</dbReference>
<keyword evidence="3 8" id="KW-0819">tRNA processing</keyword>
<dbReference type="GO" id="GO:0005506">
    <property type="term" value="F:iron ion binding"/>
    <property type="evidence" value="ECO:0007669"/>
    <property type="project" value="UniProtKB-UniRule"/>
</dbReference>
<evidence type="ECO:0000256" key="8">
    <source>
        <dbReference type="HAMAP-Rule" id="MF_01445"/>
    </source>
</evidence>
<dbReference type="Proteomes" id="UP000266441">
    <property type="component" value="Unassembled WGS sequence"/>
</dbReference>
<feature type="binding site" evidence="8">
    <location>
        <position position="200"/>
    </location>
    <ligand>
        <name>substrate</name>
    </ligand>
</feature>
<dbReference type="GO" id="GO:0002949">
    <property type="term" value="P:tRNA threonylcarbamoyladenosine modification"/>
    <property type="evidence" value="ECO:0007669"/>
    <property type="project" value="UniProtKB-UniRule"/>
</dbReference>
<dbReference type="FunFam" id="3.30.420.40:FF:000040">
    <property type="entry name" value="tRNA N6-adenosine threonylcarbamoyltransferase"/>
    <property type="match status" value="1"/>
</dbReference>
<feature type="binding site" evidence="8">
    <location>
        <position position="319"/>
    </location>
    <ligand>
        <name>Fe cation</name>
        <dbReference type="ChEBI" id="CHEBI:24875"/>
    </ligand>
</feature>
<keyword evidence="4 8" id="KW-0479">Metal-binding</keyword>
<dbReference type="InterPro" id="IPR022450">
    <property type="entry name" value="TsaD"/>
</dbReference>
<reference evidence="10 11" key="1">
    <citation type="journal article" date="2015" name="Int. J. Syst. Evol. Microbiol.">
        <title>Mariniphaga sediminis sp. nov., isolated from coastal sediment.</title>
        <authorList>
            <person name="Wang F.Q."/>
            <person name="Shen Q.Y."/>
            <person name="Chen G.J."/>
            <person name="Du Z.J."/>
        </authorList>
    </citation>
    <scope>NUCLEOTIDE SEQUENCE [LARGE SCALE GENOMIC DNA]</scope>
    <source>
        <strain evidence="10 11">SY21</strain>
    </source>
</reference>
<dbReference type="GO" id="GO:0061711">
    <property type="term" value="F:tRNA N(6)-L-threonylcarbamoyladenine synthase activity"/>
    <property type="evidence" value="ECO:0007669"/>
    <property type="project" value="UniProtKB-EC"/>
</dbReference>
<dbReference type="CDD" id="cd24133">
    <property type="entry name" value="ASKHA_NBD_TsaD_bac"/>
    <property type="match status" value="1"/>
</dbReference>
<dbReference type="AlphaFoldDB" id="A0A399D111"/>
<proteinExistence type="inferred from homology"/>
<comment type="subcellular location">
    <subcellularLocation>
        <location evidence="8">Cytoplasm</location>
    </subcellularLocation>
</comment>
<dbReference type="PANTHER" id="PTHR11735">
    <property type="entry name" value="TRNA N6-ADENOSINE THREONYLCARBAMOYLTRANSFERASE"/>
    <property type="match status" value="1"/>
</dbReference>
<evidence type="ECO:0000256" key="7">
    <source>
        <dbReference type="ARBA" id="ARBA00048117"/>
    </source>
</evidence>
<comment type="similarity">
    <text evidence="8">Belongs to the KAE1 / TsaD family.</text>
</comment>